<dbReference type="AlphaFoldDB" id="A0A645CMD9"/>
<protein>
    <submittedName>
        <fullName evidence="1">Uncharacterized protein</fullName>
    </submittedName>
</protein>
<reference evidence="1" key="1">
    <citation type="submission" date="2019-08" db="EMBL/GenBank/DDBJ databases">
        <authorList>
            <person name="Kucharzyk K."/>
            <person name="Murdoch R.W."/>
            <person name="Higgins S."/>
            <person name="Loffler F."/>
        </authorList>
    </citation>
    <scope>NUCLEOTIDE SEQUENCE</scope>
</reference>
<organism evidence="1">
    <name type="scientific">bioreactor metagenome</name>
    <dbReference type="NCBI Taxonomy" id="1076179"/>
    <lineage>
        <taxon>unclassified sequences</taxon>
        <taxon>metagenomes</taxon>
        <taxon>ecological metagenomes</taxon>
    </lineage>
</organism>
<name>A0A645CMD9_9ZZZZ</name>
<proteinExistence type="predicted"/>
<sequence length="41" mass="4822">MRHSNNTVKKVIGTVEPPPRGEILKNLIYQLVDFKLEPWIF</sequence>
<evidence type="ECO:0000313" key="1">
    <source>
        <dbReference type="EMBL" id="MPM78113.1"/>
    </source>
</evidence>
<accession>A0A645CMD9</accession>
<dbReference type="EMBL" id="VSSQ01028405">
    <property type="protein sequence ID" value="MPM78113.1"/>
    <property type="molecule type" value="Genomic_DNA"/>
</dbReference>
<gene>
    <name evidence="1" type="ORF">SDC9_125124</name>
</gene>
<comment type="caution">
    <text evidence="1">The sequence shown here is derived from an EMBL/GenBank/DDBJ whole genome shotgun (WGS) entry which is preliminary data.</text>
</comment>